<feature type="transmembrane region" description="Helical" evidence="6">
    <location>
        <begin position="41"/>
        <end position="61"/>
    </location>
</feature>
<feature type="transmembrane region" description="Helical" evidence="6">
    <location>
        <begin position="179"/>
        <end position="202"/>
    </location>
</feature>
<dbReference type="PANTHER" id="PTHR30071">
    <property type="entry name" value="HEME EXPORTER PROTEIN C"/>
    <property type="match status" value="1"/>
</dbReference>
<feature type="transmembrane region" description="Helical" evidence="6">
    <location>
        <begin position="12"/>
        <end position="29"/>
    </location>
</feature>
<comment type="caution">
    <text evidence="8">The sequence shown here is derived from an EMBL/GenBank/DDBJ whole genome shotgun (WGS) entry which is preliminary data.</text>
</comment>
<reference evidence="8" key="1">
    <citation type="submission" date="2017-05" db="EMBL/GenBank/DDBJ databases">
        <authorList>
            <person name="Varghese N."/>
            <person name="Submissions S."/>
        </authorList>
    </citation>
    <scope>NUCLEOTIDE SEQUENCE</scope>
    <source>
        <strain evidence="8">Su22</strain>
    </source>
</reference>
<feature type="domain" description="Cytochrome c assembly protein" evidence="7">
    <location>
        <begin position="69"/>
        <end position="269"/>
    </location>
</feature>
<dbReference type="Pfam" id="PF01578">
    <property type="entry name" value="Cytochrom_C_asm"/>
    <property type="match status" value="1"/>
</dbReference>
<name>A0AA45WTI9_9CLOT</name>
<evidence type="ECO:0000256" key="2">
    <source>
        <dbReference type="ARBA" id="ARBA00022692"/>
    </source>
</evidence>
<evidence type="ECO:0000256" key="6">
    <source>
        <dbReference type="SAM" id="Phobius"/>
    </source>
</evidence>
<keyword evidence="5 6" id="KW-0472">Membrane</keyword>
<dbReference type="RefSeq" id="WP_283407854.1">
    <property type="nucleotide sequence ID" value="NZ_FXUF01000001.1"/>
</dbReference>
<dbReference type="InterPro" id="IPR002541">
    <property type="entry name" value="Cyt_c_assembly"/>
</dbReference>
<keyword evidence="9" id="KW-1185">Reference proteome</keyword>
<dbReference type="NCBIfam" id="TIGR03144">
    <property type="entry name" value="cytochr_II_ccsB"/>
    <property type="match status" value="1"/>
</dbReference>
<accession>A0AA45WTI9</accession>
<proteinExistence type="predicted"/>
<evidence type="ECO:0000256" key="5">
    <source>
        <dbReference type="ARBA" id="ARBA00023136"/>
    </source>
</evidence>
<protein>
    <submittedName>
        <fullName evidence="8">Cytochrome c-type biogenesis protein CcsB</fullName>
    </submittedName>
</protein>
<evidence type="ECO:0000313" key="8">
    <source>
        <dbReference type="EMBL" id="SMP41463.1"/>
    </source>
</evidence>
<feature type="transmembrane region" description="Helical" evidence="6">
    <location>
        <begin position="139"/>
        <end position="158"/>
    </location>
</feature>
<dbReference type="EMBL" id="FXUF01000001">
    <property type="protein sequence ID" value="SMP41463.1"/>
    <property type="molecule type" value="Genomic_DNA"/>
</dbReference>
<dbReference type="GO" id="GO:0017004">
    <property type="term" value="P:cytochrome complex assembly"/>
    <property type="evidence" value="ECO:0007669"/>
    <property type="project" value="UniProtKB-KW"/>
</dbReference>
<gene>
    <name evidence="8" type="ORF">SAMN06296020_101518</name>
</gene>
<evidence type="ECO:0000256" key="3">
    <source>
        <dbReference type="ARBA" id="ARBA00022748"/>
    </source>
</evidence>
<dbReference type="GO" id="GO:0020037">
    <property type="term" value="F:heme binding"/>
    <property type="evidence" value="ECO:0007669"/>
    <property type="project" value="InterPro"/>
</dbReference>
<keyword evidence="2 6" id="KW-0812">Transmembrane</keyword>
<comment type="subcellular location">
    <subcellularLocation>
        <location evidence="1">Membrane</location>
        <topology evidence="1">Multi-pass membrane protein</topology>
    </subcellularLocation>
</comment>
<dbReference type="PANTHER" id="PTHR30071:SF1">
    <property type="entry name" value="CYTOCHROME B_B6 PROTEIN-RELATED"/>
    <property type="match status" value="1"/>
</dbReference>
<dbReference type="InterPro" id="IPR017562">
    <property type="entry name" value="Cyt_c_biogenesis_CcsA"/>
</dbReference>
<dbReference type="AlphaFoldDB" id="A0AA45WTI9"/>
<sequence>MNLIAVEEMLFTIAFVLYIAASLSFFAFLASSKARAGQLGVYAALSGFLIHTLAMGARILESGRLPFSNQYEFANSFTWGIVLCYLAIHFYYRFTAVGAFVMPLAFLMMGYASLLPRHVRPLMPALQSRWLTVHVGTAVLSYGAFAVAAGLSLIYLISGRKEGAHKRRLLPDLDACDFLSYRIIAFGYLMLTLVIVTGAIWARSAWSRYWGWDPKETWSLITWIIYSAYLHLRFNRGWKGKPAAWFSVIGFIAVIFTFIGVNTLLPGIHSYR</sequence>
<organism evidence="8 9">
    <name type="scientific">Anoxynatronum buryatiense</name>
    <dbReference type="NCBI Taxonomy" id="489973"/>
    <lineage>
        <taxon>Bacteria</taxon>
        <taxon>Bacillati</taxon>
        <taxon>Bacillota</taxon>
        <taxon>Clostridia</taxon>
        <taxon>Eubacteriales</taxon>
        <taxon>Clostridiaceae</taxon>
        <taxon>Anoxynatronum</taxon>
    </lineage>
</organism>
<evidence type="ECO:0000313" key="9">
    <source>
        <dbReference type="Proteomes" id="UP001158066"/>
    </source>
</evidence>
<keyword evidence="3" id="KW-0201">Cytochrome c-type biogenesis</keyword>
<dbReference type="Proteomes" id="UP001158066">
    <property type="component" value="Unassembled WGS sequence"/>
</dbReference>
<keyword evidence="4 6" id="KW-1133">Transmembrane helix</keyword>
<dbReference type="GO" id="GO:0005886">
    <property type="term" value="C:plasma membrane"/>
    <property type="evidence" value="ECO:0007669"/>
    <property type="project" value="TreeGrafter"/>
</dbReference>
<dbReference type="InterPro" id="IPR045062">
    <property type="entry name" value="Cyt_c_biogenesis_CcsA/CcmC"/>
</dbReference>
<evidence type="ECO:0000259" key="7">
    <source>
        <dbReference type="Pfam" id="PF01578"/>
    </source>
</evidence>
<feature type="transmembrane region" description="Helical" evidence="6">
    <location>
        <begin position="244"/>
        <end position="265"/>
    </location>
</feature>
<feature type="transmembrane region" description="Helical" evidence="6">
    <location>
        <begin position="73"/>
        <end position="92"/>
    </location>
</feature>
<feature type="transmembrane region" description="Helical" evidence="6">
    <location>
        <begin position="99"/>
        <end position="119"/>
    </location>
</feature>
<evidence type="ECO:0000256" key="4">
    <source>
        <dbReference type="ARBA" id="ARBA00022989"/>
    </source>
</evidence>
<evidence type="ECO:0000256" key="1">
    <source>
        <dbReference type="ARBA" id="ARBA00004141"/>
    </source>
</evidence>